<accession>A0A3A1UZK5</accession>
<feature type="non-terminal residue" evidence="3">
    <location>
        <position position="817"/>
    </location>
</feature>
<evidence type="ECO:0000313" key="4">
    <source>
        <dbReference type="Proteomes" id="UP000266482"/>
    </source>
</evidence>
<keyword evidence="1" id="KW-0677">Repeat</keyword>
<feature type="domain" description="Fibronectin type-III" evidence="2">
    <location>
        <begin position="733"/>
        <end position="817"/>
    </location>
</feature>
<feature type="domain" description="Fibronectin type-III" evidence="2">
    <location>
        <begin position="458"/>
        <end position="548"/>
    </location>
</feature>
<dbReference type="PANTHER" id="PTHR46708">
    <property type="entry name" value="TENASCIN"/>
    <property type="match status" value="1"/>
</dbReference>
<feature type="domain" description="Fibronectin type-III" evidence="2">
    <location>
        <begin position="641"/>
        <end position="732"/>
    </location>
</feature>
<dbReference type="SMART" id="SM00060">
    <property type="entry name" value="FN3"/>
    <property type="match status" value="6"/>
</dbReference>
<gene>
    <name evidence="3" type="ORF">D3P08_18555</name>
</gene>
<dbReference type="EMBL" id="QXQA01000013">
    <property type="protein sequence ID" value="RIX50710.1"/>
    <property type="molecule type" value="Genomic_DNA"/>
</dbReference>
<feature type="domain" description="Fibronectin type-III" evidence="2">
    <location>
        <begin position="275"/>
        <end position="365"/>
    </location>
</feature>
<evidence type="ECO:0000259" key="2">
    <source>
        <dbReference type="PROSITE" id="PS50853"/>
    </source>
</evidence>
<name>A0A3A1UZK5_9BACL</name>
<dbReference type="Pfam" id="PF00041">
    <property type="entry name" value="fn3"/>
    <property type="match status" value="6"/>
</dbReference>
<dbReference type="Gene3D" id="2.60.40.10">
    <property type="entry name" value="Immunoglobulins"/>
    <property type="match status" value="6"/>
</dbReference>
<evidence type="ECO:0000313" key="3">
    <source>
        <dbReference type="EMBL" id="RIX50710.1"/>
    </source>
</evidence>
<evidence type="ECO:0000256" key="1">
    <source>
        <dbReference type="ARBA" id="ARBA00022737"/>
    </source>
</evidence>
<dbReference type="InterPro" id="IPR013783">
    <property type="entry name" value="Ig-like_fold"/>
</dbReference>
<dbReference type="PROSITE" id="PS50853">
    <property type="entry name" value="FN3"/>
    <property type="match status" value="6"/>
</dbReference>
<feature type="domain" description="Fibronectin type-III" evidence="2">
    <location>
        <begin position="549"/>
        <end position="640"/>
    </location>
</feature>
<dbReference type="Proteomes" id="UP000266482">
    <property type="component" value="Unassembled WGS sequence"/>
</dbReference>
<feature type="domain" description="Fibronectin type-III" evidence="2">
    <location>
        <begin position="366"/>
        <end position="457"/>
    </location>
</feature>
<dbReference type="PANTHER" id="PTHR46708:SF2">
    <property type="entry name" value="FIBRONECTIN TYPE-III DOMAIN-CONTAINING PROTEIN"/>
    <property type="match status" value="1"/>
</dbReference>
<dbReference type="InterPro" id="IPR003961">
    <property type="entry name" value="FN3_dom"/>
</dbReference>
<dbReference type="InterPro" id="IPR036278">
    <property type="entry name" value="Sialidase_sf"/>
</dbReference>
<dbReference type="InterPro" id="IPR050991">
    <property type="entry name" value="ECM_Regulatory_Proteins"/>
</dbReference>
<protein>
    <recommendedName>
        <fullName evidence="2">Fibronectin type-III domain-containing protein</fullName>
    </recommendedName>
</protein>
<proteinExistence type="predicted"/>
<dbReference type="AlphaFoldDB" id="A0A3A1UZK5"/>
<reference evidence="3 4" key="1">
    <citation type="submission" date="2018-09" db="EMBL/GenBank/DDBJ databases">
        <title>Paenibacillus aracenensis nov. sp. isolated from a cave in southern Spain.</title>
        <authorList>
            <person name="Jurado V."/>
            <person name="Gutierrez-Patricio S."/>
            <person name="Gonzalez-Pimentel J.L."/>
            <person name="Miller A.Z."/>
            <person name="Laiz L."/>
            <person name="Saiz-Jimenez C."/>
        </authorList>
    </citation>
    <scope>NUCLEOTIDE SEQUENCE [LARGE SCALE GENOMIC DNA]</scope>
    <source>
        <strain evidence="3 4">DSM 22867</strain>
    </source>
</reference>
<organism evidence="3 4">
    <name type="scientific">Paenibacillus nanensis</name>
    <dbReference type="NCBI Taxonomy" id="393251"/>
    <lineage>
        <taxon>Bacteria</taxon>
        <taxon>Bacillati</taxon>
        <taxon>Bacillota</taxon>
        <taxon>Bacilli</taxon>
        <taxon>Bacillales</taxon>
        <taxon>Paenibacillaceae</taxon>
        <taxon>Paenibacillus</taxon>
    </lineage>
</organism>
<dbReference type="SUPFAM" id="SSF50939">
    <property type="entry name" value="Sialidases"/>
    <property type="match status" value="1"/>
</dbReference>
<dbReference type="CDD" id="cd00063">
    <property type="entry name" value="FN3"/>
    <property type="match status" value="4"/>
</dbReference>
<keyword evidence="4" id="KW-1185">Reference proteome</keyword>
<dbReference type="SUPFAM" id="SSF49265">
    <property type="entry name" value="Fibronectin type III"/>
    <property type="match status" value="4"/>
</dbReference>
<comment type="caution">
    <text evidence="3">The sequence shown here is derived from an EMBL/GenBank/DDBJ whole genome shotgun (WGS) entry which is preliminary data.</text>
</comment>
<dbReference type="InterPro" id="IPR036116">
    <property type="entry name" value="FN3_sf"/>
</dbReference>
<sequence>MVTNAGDPVVSTDGDNWTKSEGQNFGCQARSMRFTGSIWVMGCTSGDIYTLAYGADPLIKGNWVNRGKAVNGSGMTGIAHDGNGTIVVTGEKPNTSLDGAIMTSKDGGNSFTDVSFSTKTAIYGVTYANGKFYAVGKTSSTSFYIYSSSDGLSWEVVTNPGKELRGIAYGNEKFVAVGYSGYIYVSDNGLSWSEVTYAPTASKIFTAVTFGVGKFYAVGTSETIISSADGVNWETENLTSSSTNFVNVVAANNRVFAFASGLFKAGTVVPPAPIPVADFVNTAKTGTTASFSWSAASGATGIVIEQSLKGANTWTTSTTGTIATNATSATVTGLTPGTEYDFRLVVTDGRNAGNSNVVGVKTDAVPINNFAGTGKTSTTASFSWSAAFGATGIIVQQSPKNANTWTLSSTSGPIAANATSATVTGLTPGTEYDFRLVVTGGSNAGNSNVVSVKTNAAPISDFATTGKTSTTANFSWSATLGATGIIVQQSPKGQNTWSASTTGTIATNATSATVTGLSPGTEYEFRLVVTGGSNEGNSNVVTVKTDAVPVSDFASTGKTSTTADFSWSAVTGATGIVVEQTLKGANAWAASTTSDLIATTATTATVTGLNPGTEYEFRLVVTGGSNEGNSNVVSVKTDVVPVSDFASTGKTSTTADFSWSAVNGATGIEVEQSLKGANAWAASTTSGPIATNATTATVTGLNPGTEYEFRLVVTGGSNEGNSNVVTVKTDAVPVSDFASTGKTSTTADFSWSAVTGATGIVVEQSLKGASTWEIATTSGPIATNSTTATVTGLNPGTEYEFRLVVTGGSNEGNSNVV</sequence>